<keyword evidence="1" id="KW-1133">Transmembrane helix</keyword>
<sequence length="138" mass="15634">MIKFIVLYALVASCFLYLVPHVHTDTNYPYHKLLIFVIVFIGNMIINSLLNFTSIHNEKSSSISSQESALYALLAVVGYSLFIDVSIMEKTSPIITDYIGNDHQWSHLILCCAFTIIPLSILQAIMNLHQDEQIRTSL</sequence>
<evidence type="ECO:0000313" key="2">
    <source>
        <dbReference type="EMBL" id="QFG73574.1"/>
    </source>
</evidence>
<proteinExistence type="predicted"/>
<organism evidence="2">
    <name type="scientific">Megaviridae environmental sample</name>
    <dbReference type="NCBI Taxonomy" id="1737588"/>
    <lineage>
        <taxon>Viruses</taxon>
        <taxon>Varidnaviria</taxon>
        <taxon>Bamfordvirae</taxon>
        <taxon>Nucleocytoviricota</taxon>
        <taxon>Megaviricetes</taxon>
        <taxon>Imitervirales</taxon>
        <taxon>Mimiviridae</taxon>
        <taxon>environmental samples</taxon>
    </lineage>
</organism>
<feature type="transmembrane region" description="Helical" evidence="1">
    <location>
        <begin position="68"/>
        <end position="87"/>
    </location>
</feature>
<keyword evidence="1" id="KW-0812">Transmembrane</keyword>
<feature type="transmembrane region" description="Helical" evidence="1">
    <location>
        <begin position="107"/>
        <end position="128"/>
    </location>
</feature>
<protein>
    <submittedName>
        <fullName evidence="2">Uncharacterized protein</fullName>
    </submittedName>
</protein>
<accession>A0A5J6VI24</accession>
<keyword evidence="1" id="KW-0472">Membrane</keyword>
<reference evidence="2" key="1">
    <citation type="journal article" date="2019" name="Philos. Trans. R. Soc. Lond., B, Biol. Sci.">
        <title>Targeted metagenomic recovery of four divergent viruses reveals shared and distinctive characteristics of giant viruses of marine eukaryotes.</title>
        <authorList>
            <person name="Needham D.M."/>
            <person name="Poirier C."/>
            <person name="Hehenberger E."/>
            <person name="Jimenez V."/>
            <person name="Swalwell J.E."/>
            <person name="Santoro A.E."/>
            <person name="Worden A.Z."/>
        </authorList>
    </citation>
    <scope>NUCLEOTIDE SEQUENCE</scope>
    <source>
        <strain evidence="2">OPacV-662</strain>
    </source>
</reference>
<evidence type="ECO:0000256" key="1">
    <source>
        <dbReference type="SAM" id="Phobius"/>
    </source>
</evidence>
<feature type="transmembrane region" description="Helical" evidence="1">
    <location>
        <begin position="34"/>
        <end position="56"/>
    </location>
</feature>
<dbReference type="EMBL" id="MN448266">
    <property type="protein sequence ID" value="QFG73574.1"/>
    <property type="molecule type" value="Genomic_DNA"/>
</dbReference>
<name>A0A5J6VI24_9VIRU</name>